<organism evidence="2 3">
    <name type="scientific">Hymenobacter bucti</name>
    <dbReference type="NCBI Taxonomy" id="1844114"/>
    <lineage>
        <taxon>Bacteria</taxon>
        <taxon>Pseudomonadati</taxon>
        <taxon>Bacteroidota</taxon>
        <taxon>Cytophagia</taxon>
        <taxon>Cytophagales</taxon>
        <taxon>Hymenobacteraceae</taxon>
        <taxon>Hymenobacter</taxon>
    </lineage>
</organism>
<evidence type="ECO:0008006" key="4">
    <source>
        <dbReference type="Google" id="ProtNLM"/>
    </source>
</evidence>
<dbReference type="InterPro" id="IPR027417">
    <property type="entry name" value="P-loop_NTPase"/>
</dbReference>
<gene>
    <name evidence="2" type="ORF">ACFSDX_15665</name>
</gene>
<dbReference type="SUPFAM" id="SSF52540">
    <property type="entry name" value="P-loop containing nucleoside triphosphate hydrolases"/>
    <property type="match status" value="1"/>
</dbReference>
<name>A0ABW4QWD0_9BACT</name>
<comment type="caution">
    <text evidence="2">The sequence shown here is derived from an EMBL/GenBank/DDBJ whole genome shotgun (WGS) entry which is preliminary data.</text>
</comment>
<evidence type="ECO:0000313" key="3">
    <source>
        <dbReference type="Proteomes" id="UP001597197"/>
    </source>
</evidence>
<dbReference type="EMBL" id="JBHUFD010000005">
    <property type="protein sequence ID" value="MFD1873883.1"/>
    <property type="molecule type" value="Genomic_DNA"/>
</dbReference>
<protein>
    <recommendedName>
        <fullName evidence="4">SF4 helicase domain-containing protein</fullName>
    </recommendedName>
</protein>
<feature type="region of interest" description="Disordered" evidence="1">
    <location>
        <begin position="1"/>
        <end position="23"/>
    </location>
</feature>
<dbReference type="PANTHER" id="PTHR12873">
    <property type="entry name" value="T7-LIKE MITOCHONDRIAL DNA HELICASE"/>
    <property type="match status" value="1"/>
</dbReference>
<feature type="compositionally biased region" description="Gly residues" evidence="1">
    <location>
        <begin position="1"/>
        <end position="12"/>
    </location>
</feature>
<dbReference type="Proteomes" id="UP001597197">
    <property type="component" value="Unassembled WGS sequence"/>
</dbReference>
<dbReference type="RefSeq" id="WP_382315165.1">
    <property type="nucleotide sequence ID" value="NZ_JBHUFD010000005.1"/>
</dbReference>
<proteinExistence type="predicted"/>
<dbReference type="InterPro" id="IPR027032">
    <property type="entry name" value="Twinkle-like"/>
</dbReference>
<evidence type="ECO:0000313" key="2">
    <source>
        <dbReference type="EMBL" id="MFD1873883.1"/>
    </source>
</evidence>
<keyword evidence="3" id="KW-1185">Reference proteome</keyword>
<reference evidence="3" key="1">
    <citation type="journal article" date="2019" name="Int. J. Syst. Evol. Microbiol.">
        <title>The Global Catalogue of Microorganisms (GCM) 10K type strain sequencing project: providing services to taxonomists for standard genome sequencing and annotation.</title>
        <authorList>
            <consortium name="The Broad Institute Genomics Platform"/>
            <consortium name="The Broad Institute Genome Sequencing Center for Infectious Disease"/>
            <person name="Wu L."/>
            <person name="Ma J."/>
        </authorList>
    </citation>
    <scope>NUCLEOTIDE SEQUENCE [LARGE SCALE GENOMIC DNA]</scope>
    <source>
        <strain evidence="3">CGMCC 1.15795</strain>
    </source>
</reference>
<evidence type="ECO:0000256" key="1">
    <source>
        <dbReference type="SAM" id="MobiDB-lite"/>
    </source>
</evidence>
<dbReference type="PANTHER" id="PTHR12873:SF6">
    <property type="entry name" value="TOPRIM DOMAIN-CONTAINING PROTEIN"/>
    <property type="match status" value="1"/>
</dbReference>
<sequence>MALTDGMGGFTAGGAPPPPKVDPASALLRLDEATWGRMEHDYTHGRVKGETTHIPELDQHFKWMPGYCNVWTGWPGDGKTEFLYQLLLLRATFTGRKSAIFSPENMPAEHIYDQLIHALTGQQPDRSLSSHLSFARYQLARDFVREHFIVVYPGKGQGRTPLDLLSYFEAAVAKFGVSHCLLDPWNKVDHSAMAALGGYEPYLVNVLGQLTDWTVDTKQSLSITAHPRRLDGMKFGTARPIPDGTSIAGGQTWENMAHVIGAVYRPYRHLGSRSELSSEVGIYLHKVKSHKLVGFPGSIGLDSDRPDVRLRYDWKSARYLVNDRSPLDCREAEQFYLTDAELRARDDMRRVPTSALTPTDYQPNTIRTATPNSFDDIPSAEQLPADWSLNGRPITLSPNTHF</sequence>
<accession>A0ABW4QWD0</accession>
<dbReference type="Gene3D" id="3.40.50.300">
    <property type="entry name" value="P-loop containing nucleotide triphosphate hydrolases"/>
    <property type="match status" value="1"/>
</dbReference>